<sequence>MSVPVVFDSNVWEYIADEAKRASAPPAVQALHARITTQAITPFFFEGIVNLEAIPKTARKAYLQSYRPAITITVDNKVESQSRGTPPSDLPEYLEATVEKAAALGFRFVHLPRIGAPRDPLADKYKASETLALQDRINRSFECLRYIESLGCGKGALMAMLNDPQKGLVTAIQDDPITEKKLAKGVAEWMDGDALAATYGYGFEYFCTNDKGAGAGTSSILHPSNRTLYAQKYNVKIVTPEELIAILTAAT</sequence>
<protein>
    <submittedName>
        <fullName evidence="1">Uncharacterized protein</fullName>
    </submittedName>
</protein>
<evidence type="ECO:0000313" key="2">
    <source>
        <dbReference type="Proteomes" id="UP000003465"/>
    </source>
</evidence>
<gene>
    <name evidence="1" type="ORF">PSYMO_11515</name>
</gene>
<dbReference type="Proteomes" id="UP000003465">
    <property type="component" value="Unassembled WGS sequence"/>
</dbReference>
<accession>A0A656G8Z3</accession>
<comment type="caution">
    <text evidence="1">The sequence shown here is derived from an EMBL/GenBank/DDBJ whole genome shotgun (WGS) entry which is preliminary data.</text>
</comment>
<dbReference type="EMBL" id="AEAG01000449">
    <property type="protein sequence ID" value="EGH22094.1"/>
    <property type="molecule type" value="Genomic_DNA"/>
</dbReference>
<name>A0A656G8Z3_PSEA0</name>
<evidence type="ECO:0000313" key="1">
    <source>
        <dbReference type="EMBL" id="EGH22094.1"/>
    </source>
</evidence>
<organism evidence="1 2">
    <name type="scientific">Pseudomonas amygdali pv. mori str. 301020</name>
    <dbReference type="NCBI Taxonomy" id="629261"/>
    <lineage>
        <taxon>Bacteria</taxon>
        <taxon>Pseudomonadati</taxon>
        <taxon>Pseudomonadota</taxon>
        <taxon>Gammaproteobacteria</taxon>
        <taxon>Pseudomonadales</taxon>
        <taxon>Pseudomonadaceae</taxon>
        <taxon>Pseudomonas</taxon>
        <taxon>Pseudomonas amygdali</taxon>
    </lineage>
</organism>
<reference evidence="1 2" key="1">
    <citation type="journal article" date="2011" name="PLoS Pathog.">
        <title>Dynamic evolution of pathogenicity revealed by sequencing and comparative genomics of 19 Pseudomonas syringae isolates.</title>
        <authorList>
            <person name="Baltrus D.A."/>
            <person name="Nishimura M.T."/>
            <person name="Romanchuk A."/>
            <person name="Chang J.H."/>
            <person name="Mukhtar M.S."/>
            <person name="Cherkis K."/>
            <person name="Roach J."/>
            <person name="Grant S.R."/>
            <person name="Jones C.D."/>
            <person name="Dangl J.L."/>
        </authorList>
    </citation>
    <scope>NUCLEOTIDE SEQUENCE [LARGE SCALE GENOMIC DNA]</scope>
    <source>
        <strain evidence="1 2">301020</strain>
    </source>
</reference>
<dbReference type="AlphaFoldDB" id="A0A656G8Z3"/>
<proteinExistence type="predicted"/>